<evidence type="ECO:0000259" key="6">
    <source>
        <dbReference type="PROSITE" id="PS50011"/>
    </source>
</evidence>
<feature type="repeat" description="WD" evidence="3">
    <location>
        <begin position="610"/>
        <end position="651"/>
    </location>
</feature>
<feature type="compositionally biased region" description="Pro residues" evidence="5">
    <location>
        <begin position="321"/>
        <end position="334"/>
    </location>
</feature>
<dbReference type="GO" id="GO:0005524">
    <property type="term" value="F:ATP binding"/>
    <property type="evidence" value="ECO:0007669"/>
    <property type="project" value="UniProtKB-UniRule"/>
</dbReference>
<dbReference type="RefSeq" id="WP_168570222.1">
    <property type="nucleotide sequence ID" value="NZ_CP051167.1"/>
</dbReference>
<feature type="repeat" description="WD" evidence="3">
    <location>
        <begin position="526"/>
        <end position="567"/>
    </location>
</feature>
<feature type="repeat" description="WD" evidence="3">
    <location>
        <begin position="658"/>
        <end position="692"/>
    </location>
</feature>
<name>A0A6H1TZR2_9CYAN</name>
<feature type="domain" description="Protein kinase" evidence="6">
    <location>
        <begin position="34"/>
        <end position="329"/>
    </location>
</feature>
<feature type="binding site" evidence="4">
    <location>
        <position position="64"/>
    </location>
    <ligand>
        <name>ATP</name>
        <dbReference type="ChEBI" id="CHEBI:30616"/>
    </ligand>
</feature>
<dbReference type="PROSITE" id="PS00107">
    <property type="entry name" value="PROTEIN_KINASE_ATP"/>
    <property type="match status" value="1"/>
</dbReference>
<keyword evidence="4" id="KW-0547">Nucleotide-binding</keyword>
<dbReference type="PROSITE" id="PS00678">
    <property type="entry name" value="WD_REPEATS_1"/>
    <property type="match status" value="4"/>
</dbReference>
<dbReference type="PANTHER" id="PTHR19848:SF8">
    <property type="entry name" value="F-BOX AND WD REPEAT DOMAIN CONTAINING 7"/>
    <property type="match status" value="1"/>
</dbReference>
<feature type="repeat" description="WD" evidence="3">
    <location>
        <begin position="393"/>
        <end position="434"/>
    </location>
</feature>
<dbReference type="InterPro" id="IPR011009">
    <property type="entry name" value="Kinase-like_dom_sf"/>
</dbReference>
<evidence type="ECO:0000313" key="8">
    <source>
        <dbReference type="Proteomes" id="UP000500857"/>
    </source>
</evidence>
<evidence type="ECO:0000256" key="4">
    <source>
        <dbReference type="PROSITE-ProRule" id="PRU10141"/>
    </source>
</evidence>
<dbReference type="GO" id="GO:0004672">
    <property type="term" value="F:protein kinase activity"/>
    <property type="evidence" value="ECO:0007669"/>
    <property type="project" value="InterPro"/>
</dbReference>
<keyword evidence="7" id="KW-0808">Transferase</keyword>
<feature type="repeat" description="WD" evidence="3">
    <location>
        <begin position="568"/>
        <end position="609"/>
    </location>
</feature>
<protein>
    <submittedName>
        <fullName evidence="7">Protein kinase</fullName>
    </submittedName>
</protein>
<dbReference type="PROSITE" id="PS50011">
    <property type="entry name" value="PROTEIN_KINASE_DOM"/>
    <property type="match status" value="1"/>
</dbReference>
<dbReference type="CDD" id="cd00200">
    <property type="entry name" value="WD40"/>
    <property type="match status" value="1"/>
</dbReference>
<dbReference type="InterPro" id="IPR001680">
    <property type="entry name" value="WD40_rpt"/>
</dbReference>
<dbReference type="CDD" id="cd14014">
    <property type="entry name" value="STKc_PknB_like"/>
    <property type="match status" value="1"/>
</dbReference>
<gene>
    <name evidence="7" type="ORF">HCG48_17040</name>
</gene>
<feature type="repeat" description="WD" evidence="3">
    <location>
        <begin position="435"/>
        <end position="476"/>
    </location>
</feature>
<dbReference type="Gene3D" id="2.130.10.10">
    <property type="entry name" value="YVTN repeat-like/Quinoprotein amine dehydrogenase"/>
    <property type="match status" value="2"/>
</dbReference>
<keyword evidence="8" id="KW-1185">Reference proteome</keyword>
<dbReference type="InterPro" id="IPR020472">
    <property type="entry name" value="WD40_PAC1"/>
</dbReference>
<evidence type="ECO:0000256" key="5">
    <source>
        <dbReference type="SAM" id="MobiDB-lite"/>
    </source>
</evidence>
<sequence length="692" mass="75168">MSYCLNPKCGHPRNPPGTKICQSCGAKLLLKERYRATDPLGRGGFARTYLALDEDRLNSRCVIKQLLPQLQGSVQSKQAALEKAIDLFNKEAVRLYELGEHPQIPALLASFEQDKRLYLVQEYIPGDTLWQELNRYGPFSEAQILEVLDSILPVLQFIHDAGVIHRDITPVNILRRNQGNSNGKSPPDGFREDPEARRGGELVLIDFGVAKQLTHTSLLQTGTKIGTEGYAPIEQMRSGKVYPASDLYSFGVTCITLLTRVSPDRLFDPIKGWIWRDYLARDGRSIDEGLAGILDRSIEDMVGDRYQSANEMLAALDAIAKPPPSAPVTPPPRTPTSTPHTPIPTPASFSSRGSAAALPKVATPPVVPASGNPIPMGRSTGAHNSKSACVRTAIGHTSWVTCLAISPDGHLLASGSIDDKIKIWDFHSGQPLRTLCGHAKSINDLAISSDSKILASCSDDDRVKLWNLTNGKLLATLGEHLRDVNAVVFAPQGYLLASGSEDRRIILWRLAWNDKGAIDAVPIRTLVGRQGMIKSLAIAPNTKLLASGGMDNIIHVWDLPANRPIYSLSGHFNSINALAIHPRIPILASGSKDKTIKLWNLSTGELLSTLSGHSSMVNSLTFSPDGTSLLSGSSDKTLKLWRLSKTKSGELAVLQATFDGHLGAVNAVAFTPDGKTIVSGSWDKTIKFWQRP</sequence>
<proteinExistence type="predicted"/>
<dbReference type="InterPro" id="IPR036322">
    <property type="entry name" value="WD40_repeat_dom_sf"/>
</dbReference>
<dbReference type="PROSITE" id="PS50082">
    <property type="entry name" value="WD_REPEATS_2"/>
    <property type="match status" value="7"/>
</dbReference>
<dbReference type="InterPro" id="IPR015943">
    <property type="entry name" value="WD40/YVTN_repeat-like_dom_sf"/>
</dbReference>
<feature type="repeat" description="WD" evidence="3">
    <location>
        <begin position="477"/>
        <end position="510"/>
    </location>
</feature>
<keyword evidence="2" id="KW-0677">Repeat</keyword>
<keyword evidence="1 3" id="KW-0853">WD repeat</keyword>
<dbReference type="PRINTS" id="PR00320">
    <property type="entry name" value="GPROTEINBRPT"/>
</dbReference>
<feature type="region of interest" description="Disordered" evidence="5">
    <location>
        <begin position="320"/>
        <end position="382"/>
    </location>
</feature>
<dbReference type="InterPro" id="IPR019775">
    <property type="entry name" value="WD40_repeat_CS"/>
</dbReference>
<dbReference type="Pfam" id="PF00400">
    <property type="entry name" value="WD40"/>
    <property type="match status" value="7"/>
</dbReference>
<dbReference type="InterPro" id="IPR017441">
    <property type="entry name" value="Protein_kinase_ATP_BS"/>
</dbReference>
<dbReference type="AlphaFoldDB" id="A0A6H1TZR2"/>
<accession>A0A6H1TZR2</accession>
<dbReference type="Proteomes" id="UP000500857">
    <property type="component" value="Chromosome"/>
</dbReference>
<keyword evidence="7" id="KW-0418">Kinase</keyword>
<keyword evidence="4" id="KW-0067">ATP-binding</keyword>
<dbReference type="KEGG" id="oxy:HCG48_17040"/>
<evidence type="ECO:0000256" key="3">
    <source>
        <dbReference type="PROSITE-ProRule" id="PRU00221"/>
    </source>
</evidence>
<dbReference type="NCBIfam" id="NF045510">
    <property type="entry name" value="4Cys_prefix_kin"/>
    <property type="match status" value="1"/>
</dbReference>
<organism evidence="7 8">
    <name type="scientific">Oxynema aestuarii AP17</name>
    <dbReference type="NCBI Taxonomy" id="2064643"/>
    <lineage>
        <taxon>Bacteria</taxon>
        <taxon>Bacillati</taxon>
        <taxon>Cyanobacteriota</taxon>
        <taxon>Cyanophyceae</taxon>
        <taxon>Oscillatoriophycideae</taxon>
        <taxon>Oscillatoriales</taxon>
        <taxon>Oscillatoriaceae</taxon>
        <taxon>Oxynema</taxon>
        <taxon>Oxynema aestuarii</taxon>
    </lineage>
</organism>
<dbReference type="PROSITE" id="PS50294">
    <property type="entry name" value="WD_REPEATS_REGION"/>
    <property type="match status" value="7"/>
</dbReference>
<dbReference type="PANTHER" id="PTHR19848">
    <property type="entry name" value="WD40 REPEAT PROTEIN"/>
    <property type="match status" value="1"/>
</dbReference>
<dbReference type="EMBL" id="CP051167">
    <property type="protein sequence ID" value="QIZ72071.1"/>
    <property type="molecule type" value="Genomic_DNA"/>
</dbReference>
<dbReference type="SMART" id="SM00320">
    <property type="entry name" value="WD40"/>
    <property type="match status" value="7"/>
</dbReference>
<evidence type="ECO:0000313" key="7">
    <source>
        <dbReference type="EMBL" id="QIZ72071.1"/>
    </source>
</evidence>
<dbReference type="SUPFAM" id="SSF56112">
    <property type="entry name" value="Protein kinase-like (PK-like)"/>
    <property type="match status" value="1"/>
</dbReference>
<dbReference type="Gene3D" id="3.30.200.20">
    <property type="entry name" value="Phosphorylase Kinase, domain 1"/>
    <property type="match status" value="1"/>
</dbReference>
<dbReference type="SUPFAM" id="SSF50978">
    <property type="entry name" value="WD40 repeat-like"/>
    <property type="match status" value="1"/>
</dbReference>
<dbReference type="Pfam" id="PF00069">
    <property type="entry name" value="Pkinase"/>
    <property type="match status" value="1"/>
</dbReference>
<reference evidence="7 8" key="1">
    <citation type="submission" date="2020-04" db="EMBL/GenBank/DDBJ databases">
        <authorList>
            <person name="Basu S."/>
            <person name="Maruthanayagam V."/>
            <person name="Chakraborty S."/>
            <person name="Pramanik A."/>
            <person name="Mukherjee J."/>
            <person name="Brink B."/>
        </authorList>
    </citation>
    <scope>NUCLEOTIDE SEQUENCE [LARGE SCALE GENOMIC DNA]</scope>
    <source>
        <strain evidence="7 8">AP17</strain>
    </source>
</reference>
<dbReference type="Gene3D" id="1.10.510.10">
    <property type="entry name" value="Transferase(Phosphotransferase) domain 1"/>
    <property type="match status" value="1"/>
</dbReference>
<evidence type="ECO:0000256" key="2">
    <source>
        <dbReference type="ARBA" id="ARBA00022737"/>
    </source>
</evidence>
<dbReference type="InterPro" id="IPR000719">
    <property type="entry name" value="Prot_kinase_dom"/>
</dbReference>
<evidence type="ECO:0000256" key="1">
    <source>
        <dbReference type="ARBA" id="ARBA00022574"/>
    </source>
</evidence>